<proteinExistence type="predicted"/>
<comment type="caution">
    <text evidence="1">The sequence shown here is derived from an EMBL/GenBank/DDBJ whole genome shotgun (WGS) entry which is preliminary data.</text>
</comment>
<reference evidence="1 2" key="1">
    <citation type="submission" date="2020-10" db="EMBL/GenBank/DDBJ databases">
        <title>Connecting structure to function with the recovery of over 1000 high-quality activated sludge metagenome-assembled genomes encoding full-length rRNA genes using long-read sequencing.</title>
        <authorList>
            <person name="Singleton C.M."/>
            <person name="Petriglieri F."/>
            <person name="Kristensen J.M."/>
            <person name="Kirkegaard R.H."/>
            <person name="Michaelsen T.Y."/>
            <person name="Andersen M.H."/>
            <person name="Karst S.M."/>
            <person name="Dueholm M.S."/>
            <person name="Nielsen P.H."/>
            <person name="Albertsen M."/>
        </authorList>
    </citation>
    <scope>NUCLEOTIDE SEQUENCE [LARGE SCALE GENOMIC DNA]</scope>
    <source>
        <strain evidence="1">Ribe_18-Q3-R11-54_BAT3C.373</strain>
    </source>
</reference>
<dbReference type="EMBL" id="JADKFW010000004">
    <property type="protein sequence ID" value="MBK9717202.1"/>
    <property type="molecule type" value="Genomic_DNA"/>
</dbReference>
<dbReference type="Proteomes" id="UP000808349">
    <property type="component" value="Unassembled WGS sequence"/>
</dbReference>
<accession>A0A9D7S8Q4</accession>
<dbReference type="AlphaFoldDB" id="A0A9D7S8Q4"/>
<gene>
    <name evidence="1" type="ORF">IPO85_06760</name>
</gene>
<sequence length="345" mass="39790">MNKVIVVIVLMSCNLSFSQSSKFSFKLGSEYVLPRKTENLAFFGNETDGIVNLSLKKDELFMFRFDPHTLVQTKAKTIELPEYTKNFNSELVADLGLNYYWLHSDWDKDSEREILYYDKIDVSSGKLVVSNKKLFSATKISGNVIRYKVDFKYNFNFDAGKNFLLVNYRLVPEEKSDKKNFDKIGLQVFDTAMNKVWSGEFKMPYTEAVMDNIDFSIDAKGNAYLLAKVFDSDKRKEKDNETGKPLYHFEVLKFSKGKRDLTHTVVNIGDFFIQKAAIIENSLHEMVIACTYSKKAKSKTTDGVFLALLDTSGIINKYKNGYYEFPLDEMKNMNQGDIKEAWKEN</sequence>
<organism evidence="1 2">
    <name type="scientific">Candidatus Defluviibacterium haderslevense</name>
    <dbReference type="NCBI Taxonomy" id="2981993"/>
    <lineage>
        <taxon>Bacteria</taxon>
        <taxon>Pseudomonadati</taxon>
        <taxon>Bacteroidota</taxon>
        <taxon>Saprospiria</taxon>
        <taxon>Saprospirales</taxon>
        <taxon>Saprospiraceae</taxon>
        <taxon>Candidatus Defluviibacterium</taxon>
    </lineage>
</organism>
<evidence type="ECO:0000313" key="2">
    <source>
        <dbReference type="Proteomes" id="UP000808349"/>
    </source>
</evidence>
<name>A0A9D7S8Q4_9BACT</name>
<protein>
    <submittedName>
        <fullName evidence="1">Uncharacterized protein</fullName>
    </submittedName>
</protein>
<evidence type="ECO:0000313" key="1">
    <source>
        <dbReference type="EMBL" id="MBK9717202.1"/>
    </source>
</evidence>